<feature type="compositionally biased region" description="Low complexity" evidence="1">
    <location>
        <begin position="1121"/>
        <end position="1132"/>
    </location>
</feature>
<feature type="compositionally biased region" description="Basic and acidic residues" evidence="1">
    <location>
        <begin position="922"/>
        <end position="938"/>
    </location>
</feature>
<gene>
    <name evidence="2" type="ORF">NKR19_g7330</name>
</gene>
<dbReference type="Proteomes" id="UP001174691">
    <property type="component" value="Unassembled WGS sequence"/>
</dbReference>
<feature type="compositionally biased region" description="Polar residues" evidence="1">
    <location>
        <begin position="357"/>
        <end position="366"/>
    </location>
</feature>
<feature type="region of interest" description="Disordered" evidence="1">
    <location>
        <begin position="838"/>
        <end position="1215"/>
    </location>
</feature>
<feature type="compositionally biased region" description="Pro residues" evidence="1">
    <location>
        <begin position="1015"/>
        <end position="1030"/>
    </location>
</feature>
<feature type="compositionally biased region" description="Polar residues" evidence="1">
    <location>
        <begin position="326"/>
        <end position="335"/>
    </location>
</feature>
<feature type="region of interest" description="Disordered" evidence="1">
    <location>
        <begin position="467"/>
        <end position="814"/>
    </location>
</feature>
<feature type="compositionally biased region" description="Basic and acidic residues" evidence="1">
    <location>
        <begin position="690"/>
        <end position="714"/>
    </location>
</feature>
<evidence type="ECO:0000313" key="2">
    <source>
        <dbReference type="EMBL" id="KAJ9142021.1"/>
    </source>
</evidence>
<feature type="compositionally biased region" description="Low complexity" evidence="1">
    <location>
        <begin position="664"/>
        <end position="675"/>
    </location>
</feature>
<feature type="compositionally biased region" description="Basic and acidic residues" evidence="1">
    <location>
        <begin position="421"/>
        <end position="442"/>
    </location>
</feature>
<feature type="compositionally biased region" description="Polar residues" evidence="1">
    <location>
        <begin position="780"/>
        <end position="809"/>
    </location>
</feature>
<feature type="compositionally biased region" description="Basic and acidic residues" evidence="1">
    <location>
        <begin position="501"/>
        <end position="510"/>
    </location>
</feature>
<feature type="compositionally biased region" description="Basic residues" evidence="1">
    <location>
        <begin position="385"/>
        <end position="398"/>
    </location>
</feature>
<sequence>MSLNGLDDPKVKEAHAAAIAEPGGWFLLKYLSRDELELSGRGNGGIVEIRNAIAQHEDDSPLYGFLRYRRRNVLIKYLPEDCSRLVQARVTVHFNSLCDQLAPYDTAFSIAHPKELKDTKLSAACSLHAASGSTSSSTSSLRRRRLMEIAEEEEEGERERKRQSTVKEEERPTSSQGAEEGDPVTVLSPAPGPAVTLNSDLATSPEESQFAGTLDPPTFTGAPRPSSPAKSFDDAGRRNSSQSARPDLYSYSSYGKKVKLGPRPSLETSGRPRTSAGTGTYRPVSSIPAGFKLSSKGSKKSHSQHKIPENEENEDPSVVKEEGTETGESVENQQAGPEKEPARPHTSSGELPHDITSEASLKSNLPTMPPPPTKQSTMTPEKARLLKAMKLREKKKRTQLANEQSAEEPSEPDTPGLASDGQHDTVDVKHLAESDESAKHADGQLYLSQADSAIGIDVANDQSSIDTRTDFHLDSPTGALSDIGDSTKASSLSESTDETLQPDHLRKDSPFIDGADDDDNVASGRSSIDHQEDAGLDAEPVPPVAEPVPVEEQAQSTPEIVASEVIVEEERAEKALGDGPPDSAAETVPGEGSSEASLLVSKFASTPARDTSEREPASVGSIVAGGDNAETPEDTPAPAASGSTPDSPQFRVPVSRFSTQDAKPLPTTPTETTFPISFIVTSAPAPEEEAAAHDKGLAKESDTEETGRASVESRRSKRRANVEPIRTDLDPDKDRFQAESDLSDDDELMEELQSATLQQAKPMTVSKSPIAPAFPIMSPKRSNTGLSAASMDSNGRSSPTTVRTVSNPIRGSLLSPADVTTASARTVSSGAAFLHKLTQQTSSADLRPKSGKIGSSISQRIKALEKLSSSTGGSDAVPPKERPSSTFFSVRKTSPCGEPARSPSVLARASAALQGTTPSPPESRDSSPETGRTPRDRSGSMASRLSMFETGNAPRGRPESIQVTARIIRDPAQPFPRMPEPKSDPSDYSPLNLKHSPLVVDHRRGSPSSSRPDVYAPPEPAPAPVEPPAEPQSERRLSLLHRRWSKGRRSQSEDRNGETTDDEPKDEPSNRPRRRSSLTVVKDFIKDRRDSLLGGRSPSTDNLSILSPQNTGNLASPALPTPSSRSGSRPPSVHQNSMFPRRLSINSRRSSIDKSPALQTAAPLTGGLSPSLMTEATGEYDSDDRYGSGSGDKYSRPGSNGSSGALSPGPKSASRATRFMRRLSNTIGSRKNVAPSISPTVAEEDDAAVADQYAQHPPQSRGSSNQQAIATYLGDVNVQFPDTLLWKRRTMCLDSQGFLILSAVQGVAAARDSKQAGAVKRYHLSDFRTPYIPEMEVQELPNSVVLDFVDGSGVQIACEDRAGQLNTLHILQTAHRQHNSFGQ</sequence>
<evidence type="ECO:0000313" key="3">
    <source>
        <dbReference type="Proteomes" id="UP001174691"/>
    </source>
</evidence>
<feature type="compositionally biased region" description="Polar residues" evidence="1">
    <location>
        <begin position="1097"/>
        <end position="1114"/>
    </location>
</feature>
<feature type="compositionally biased region" description="Polar residues" evidence="1">
    <location>
        <begin position="266"/>
        <end position="278"/>
    </location>
</feature>
<dbReference type="CDD" id="cd11282">
    <property type="entry name" value="ADF_coactosin_like"/>
    <property type="match status" value="1"/>
</dbReference>
<proteinExistence type="predicted"/>
<feature type="compositionally biased region" description="Basic residues" evidence="1">
    <location>
        <begin position="1038"/>
        <end position="1049"/>
    </location>
</feature>
<dbReference type="SUPFAM" id="SSF55753">
    <property type="entry name" value="Actin depolymerizing proteins"/>
    <property type="match status" value="1"/>
</dbReference>
<feature type="compositionally biased region" description="Polar residues" evidence="1">
    <location>
        <begin position="755"/>
        <end position="767"/>
    </location>
</feature>
<feature type="compositionally biased region" description="Basic and acidic residues" evidence="1">
    <location>
        <begin position="725"/>
        <end position="738"/>
    </location>
</feature>
<feature type="region of interest" description="Disordered" evidence="1">
    <location>
        <begin position="149"/>
        <end position="444"/>
    </location>
</feature>
<keyword evidence="3" id="KW-1185">Reference proteome</keyword>
<feature type="compositionally biased region" description="Polar residues" evidence="1">
    <location>
        <begin position="196"/>
        <end position="211"/>
    </location>
</feature>
<organism evidence="2 3">
    <name type="scientific">Coniochaeta hoffmannii</name>
    <dbReference type="NCBI Taxonomy" id="91930"/>
    <lineage>
        <taxon>Eukaryota</taxon>
        <taxon>Fungi</taxon>
        <taxon>Dikarya</taxon>
        <taxon>Ascomycota</taxon>
        <taxon>Pezizomycotina</taxon>
        <taxon>Sordariomycetes</taxon>
        <taxon>Sordariomycetidae</taxon>
        <taxon>Coniochaetales</taxon>
        <taxon>Coniochaetaceae</taxon>
        <taxon>Coniochaeta</taxon>
    </lineage>
</organism>
<feature type="compositionally biased region" description="Acidic residues" evidence="1">
    <location>
        <begin position="741"/>
        <end position="750"/>
    </location>
</feature>
<dbReference type="Gene3D" id="3.40.20.10">
    <property type="entry name" value="Severin"/>
    <property type="match status" value="1"/>
</dbReference>
<feature type="compositionally biased region" description="Basic and acidic residues" evidence="1">
    <location>
        <begin position="157"/>
        <end position="172"/>
    </location>
</feature>
<dbReference type="EMBL" id="JANBVN010000126">
    <property type="protein sequence ID" value="KAJ9142021.1"/>
    <property type="molecule type" value="Genomic_DNA"/>
</dbReference>
<accession>A0AA38RW23</accession>
<name>A0AA38RW23_9PEZI</name>
<protein>
    <submittedName>
        <fullName evidence="2">Gpi-anchored cell surface glycoprotein</fullName>
    </submittedName>
</protein>
<dbReference type="InterPro" id="IPR029006">
    <property type="entry name" value="ADF-H/Gelsolin-like_dom_sf"/>
</dbReference>
<comment type="caution">
    <text evidence="2">The sequence shown here is derived from an EMBL/GenBank/DDBJ whole genome shotgun (WGS) entry which is preliminary data.</text>
</comment>
<reference evidence="2" key="1">
    <citation type="submission" date="2022-07" db="EMBL/GenBank/DDBJ databases">
        <title>Fungi with potential for degradation of polypropylene.</title>
        <authorList>
            <person name="Gostincar C."/>
        </authorList>
    </citation>
    <scope>NUCLEOTIDE SEQUENCE</scope>
    <source>
        <strain evidence="2">EXF-13287</strain>
    </source>
</reference>
<evidence type="ECO:0000256" key="1">
    <source>
        <dbReference type="SAM" id="MobiDB-lite"/>
    </source>
</evidence>